<reference evidence="2" key="1">
    <citation type="journal article" date="2015" name="Genom Data">
        <title>Draft genome sequences of Phytophthora kernoviae and Phytophthora ramorum lineage EU2 from Scotland.</title>
        <authorList>
            <person name="Sambles C."/>
            <person name="Schlenzig A."/>
            <person name="O'Neill P."/>
            <person name="Grant M."/>
            <person name="Studholme D.J."/>
        </authorList>
    </citation>
    <scope>NUCLEOTIDE SEQUENCE</scope>
    <source>
        <strain evidence="2">00238/432</strain>
    </source>
</reference>
<dbReference type="Proteomes" id="UP000702964">
    <property type="component" value="Unassembled WGS sequence"/>
</dbReference>
<evidence type="ECO:0000313" key="3">
    <source>
        <dbReference type="Proteomes" id="UP000702964"/>
    </source>
</evidence>
<comment type="caution">
    <text evidence="2">The sequence shown here is derived from an EMBL/GenBank/DDBJ whole genome shotgun (WGS) entry which is preliminary data.</text>
</comment>
<proteinExistence type="predicted"/>
<dbReference type="AlphaFoldDB" id="A0A8J4STW3"/>
<protein>
    <submittedName>
        <fullName evidence="2">Uncharacterized protein</fullName>
    </submittedName>
</protein>
<accession>A0A8J4STW3</accession>
<feature type="region of interest" description="Disordered" evidence="1">
    <location>
        <begin position="56"/>
        <end position="80"/>
    </location>
</feature>
<feature type="compositionally biased region" description="Basic residues" evidence="1">
    <location>
        <begin position="136"/>
        <end position="146"/>
    </location>
</feature>
<feature type="non-terminal residue" evidence="2">
    <location>
        <position position="1"/>
    </location>
</feature>
<evidence type="ECO:0000256" key="1">
    <source>
        <dbReference type="SAM" id="MobiDB-lite"/>
    </source>
</evidence>
<feature type="region of interest" description="Disordered" evidence="1">
    <location>
        <begin position="123"/>
        <end position="146"/>
    </location>
</feature>
<evidence type="ECO:0000313" key="2">
    <source>
        <dbReference type="EMBL" id="KAF4325138.1"/>
    </source>
</evidence>
<reference evidence="2" key="2">
    <citation type="submission" date="2020-02" db="EMBL/GenBank/DDBJ databases">
        <authorList>
            <person name="Studholme D.J."/>
        </authorList>
    </citation>
    <scope>NUCLEOTIDE SEQUENCE</scope>
    <source>
        <strain evidence="2">00238/432</strain>
    </source>
</reference>
<dbReference type="EMBL" id="AOFI03000008">
    <property type="protein sequence ID" value="KAF4325138.1"/>
    <property type="molecule type" value="Genomic_DNA"/>
</dbReference>
<name>A0A8J4STW3_9STRA</name>
<gene>
    <name evidence="2" type="ORF">G195_001430</name>
</gene>
<sequence>LRIRIRYLKMERGNGNVSWERFEEKTKLAFVGDPLNSRFFLKTRVTANGVKVVSRVAHQSAKPTPASPRSGGGGGGGSEAVKYATTATANLSRLTRLLRFIMQEVLGPMKALPAATPLSPALKTAAAAPSNIVDKKPKKKKKTSKK</sequence>
<organism evidence="2 3">
    <name type="scientific">Phytophthora kernoviae 00238/432</name>
    <dbReference type="NCBI Taxonomy" id="1284355"/>
    <lineage>
        <taxon>Eukaryota</taxon>
        <taxon>Sar</taxon>
        <taxon>Stramenopiles</taxon>
        <taxon>Oomycota</taxon>
        <taxon>Peronosporomycetes</taxon>
        <taxon>Peronosporales</taxon>
        <taxon>Peronosporaceae</taxon>
        <taxon>Phytophthora</taxon>
    </lineage>
</organism>